<dbReference type="Proteomes" id="UP000596742">
    <property type="component" value="Unassembled WGS sequence"/>
</dbReference>
<comment type="caution">
    <text evidence="2">The sequence shown here is derived from an EMBL/GenBank/DDBJ whole genome shotgun (WGS) entry which is preliminary data.</text>
</comment>
<protein>
    <recommendedName>
        <fullName evidence="4">Lipocalin/cytosolic fatty-acid binding domain-containing protein</fullName>
    </recommendedName>
</protein>
<dbReference type="OrthoDB" id="565904at2759"/>
<feature type="chain" id="PRO_5032643038" description="Lipocalin/cytosolic fatty-acid binding domain-containing protein" evidence="1">
    <location>
        <begin position="19"/>
        <end position="242"/>
    </location>
</feature>
<dbReference type="EMBL" id="UYJE01007187">
    <property type="protein sequence ID" value="VDI52541.1"/>
    <property type="molecule type" value="Genomic_DNA"/>
</dbReference>
<dbReference type="GO" id="GO:0006629">
    <property type="term" value="P:lipid metabolic process"/>
    <property type="evidence" value="ECO:0007669"/>
    <property type="project" value="TreeGrafter"/>
</dbReference>
<feature type="signal peptide" evidence="1">
    <location>
        <begin position="1"/>
        <end position="18"/>
    </location>
</feature>
<proteinExistence type="predicted"/>
<dbReference type="GO" id="GO:0005737">
    <property type="term" value="C:cytoplasm"/>
    <property type="evidence" value="ECO:0007669"/>
    <property type="project" value="TreeGrafter"/>
</dbReference>
<evidence type="ECO:0008006" key="4">
    <source>
        <dbReference type="Google" id="ProtNLM"/>
    </source>
</evidence>
<keyword evidence="1" id="KW-0732">Signal</keyword>
<dbReference type="PANTHER" id="PTHR10612:SF34">
    <property type="entry name" value="APOLIPOPROTEIN D"/>
    <property type="match status" value="1"/>
</dbReference>
<keyword evidence="3" id="KW-1185">Reference proteome</keyword>
<evidence type="ECO:0000256" key="1">
    <source>
        <dbReference type="SAM" id="SignalP"/>
    </source>
</evidence>
<evidence type="ECO:0000313" key="3">
    <source>
        <dbReference type="Proteomes" id="UP000596742"/>
    </source>
</evidence>
<sequence length="242" mass="28186">MESHYILLIFTLIGITIGQVTQPGRCPNIPTIQNFNLYQFLGPWFGVEQFPEFKQIDLVCPVTVFNLNINYTIRIEQRDYNTLDEQYQQQDGTATVLNPLDPGKWQVRDSQREYKIHQQIKGVISVRSRLAVKSINCLVPTKSTKQQYPYPYWVIDTDYRRFAVTWTCIDLFNGSHLQYVFVLSRSRRGLSQYIRYLIHRYLQAFGVDTSNLQSNDQTTCFTAAQNTTGSGATFQRGRPFQR</sequence>
<organism evidence="2 3">
    <name type="scientific">Mytilus galloprovincialis</name>
    <name type="common">Mediterranean mussel</name>
    <dbReference type="NCBI Taxonomy" id="29158"/>
    <lineage>
        <taxon>Eukaryota</taxon>
        <taxon>Metazoa</taxon>
        <taxon>Spiralia</taxon>
        <taxon>Lophotrochozoa</taxon>
        <taxon>Mollusca</taxon>
        <taxon>Bivalvia</taxon>
        <taxon>Autobranchia</taxon>
        <taxon>Pteriomorphia</taxon>
        <taxon>Mytilida</taxon>
        <taxon>Mytiloidea</taxon>
        <taxon>Mytilidae</taxon>
        <taxon>Mytilinae</taxon>
        <taxon>Mytilus</taxon>
    </lineage>
</organism>
<dbReference type="SUPFAM" id="SSF50814">
    <property type="entry name" value="Lipocalins"/>
    <property type="match status" value="1"/>
</dbReference>
<reference evidence="2" key="1">
    <citation type="submission" date="2018-11" db="EMBL/GenBank/DDBJ databases">
        <authorList>
            <person name="Alioto T."/>
            <person name="Alioto T."/>
        </authorList>
    </citation>
    <scope>NUCLEOTIDE SEQUENCE</scope>
</reference>
<evidence type="ECO:0000313" key="2">
    <source>
        <dbReference type="EMBL" id="VDI52541.1"/>
    </source>
</evidence>
<dbReference type="PANTHER" id="PTHR10612">
    <property type="entry name" value="APOLIPOPROTEIN D"/>
    <property type="match status" value="1"/>
</dbReference>
<dbReference type="GO" id="GO:0008289">
    <property type="term" value="F:lipid binding"/>
    <property type="evidence" value="ECO:0007669"/>
    <property type="project" value="UniProtKB-KW"/>
</dbReference>
<dbReference type="AlphaFoldDB" id="A0A8B6FP07"/>
<gene>
    <name evidence="2" type="ORF">MGAL_10B081191</name>
</gene>
<dbReference type="GO" id="GO:0000302">
    <property type="term" value="P:response to reactive oxygen species"/>
    <property type="evidence" value="ECO:0007669"/>
    <property type="project" value="TreeGrafter"/>
</dbReference>
<accession>A0A8B6FP07</accession>
<dbReference type="Gene3D" id="2.40.128.20">
    <property type="match status" value="1"/>
</dbReference>
<name>A0A8B6FP07_MYTGA</name>
<dbReference type="InterPro" id="IPR012674">
    <property type="entry name" value="Calycin"/>
</dbReference>